<proteinExistence type="predicted"/>
<dbReference type="SUPFAM" id="SSF81301">
    <property type="entry name" value="Nucleotidyltransferase"/>
    <property type="match status" value="1"/>
</dbReference>
<evidence type="ECO:0000259" key="1">
    <source>
        <dbReference type="Pfam" id="PF01909"/>
    </source>
</evidence>
<dbReference type="Pfam" id="PF01909">
    <property type="entry name" value="NTP_transf_2"/>
    <property type="match status" value="1"/>
</dbReference>
<dbReference type="InterPro" id="IPR002934">
    <property type="entry name" value="Polymerase_NTP_transf_dom"/>
</dbReference>
<sequence>MNTTTLLTQLNIDEMLVECIYLFGSHAYGTASEQRQSDYDIVMVLKSNAFDRHPFFKWKNLNWLVKHNWINPKFRSLFSGESDKTCFKDLGDRDAQVWMYNVDTFRKLLTTNTIFAIECIFLPPKLKWIEKTKFADEFRIDDHMLKQSVLNHSRSHLFMACKNMTQALFPHENDDNETRNAIAKLSKDPIWNHALVPINYSFYKTKKLIWHSIRLLYFGINVKRFGQLTDYTAANYLYEDLLAIESHKWIDFANKYIPIYNELTNEFINLTRDPSMLSDKMDL</sequence>
<name>A0A814GTB7_9BILA</name>
<organism evidence="2 3">
    <name type="scientific">Adineta steineri</name>
    <dbReference type="NCBI Taxonomy" id="433720"/>
    <lineage>
        <taxon>Eukaryota</taxon>
        <taxon>Metazoa</taxon>
        <taxon>Spiralia</taxon>
        <taxon>Gnathifera</taxon>
        <taxon>Rotifera</taxon>
        <taxon>Eurotatoria</taxon>
        <taxon>Bdelloidea</taxon>
        <taxon>Adinetida</taxon>
        <taxon>Adinetidae</taxon>
        <taxon>Adineta</taxon>
    </lineage>
</organism>
<dbReference type="AlphaFoldDB" id="A0A814GTB7"/>
<evidence type="ECO:0000313" key="3">
    <source>
        <dbReference type="Proteomes" id="UP000663832"/>
    </source>
</evidence>
<comment type="caution">
    <text evidence="2">The sequence shown here is derived from an EMBL/GenBank/DDBJ whole genome shotgun (WGS) entry which is preliminary data.</text>
</comment>
<dbReference type="CDD" id="cd05403">
    <property type="entry name" value="NT_KNTase_like"/>
    <property type="match status" value="1"/>
</dbReference>
<dbReference type="EMBL" id="CAJNOM010000080">
    <property type="protein sequence ID" value="CAF1000716.1"/>
    <property type="molecule type" value="Genomic_DNA"/>
</dbReference>
<keyword evidence="3" id="KW-1185">Reference proteome</keyword>
<dbReference type="OrthoDB" id="9971724at2759"/>
<evidence type="ECO:0000313" key="2">
    <source>
        <dbReference type="EMBL" id="CAF1000716.1"/>
    </source>
</evidence>
<feature type="domain" description="Polymerase nucleotidyl transferase" evidence="1">
    <location>
        <begin position="18"/>
        <end position="55"/>
    </location>
</feature>
<reference evidence="2" key="1">
    <citation type="submission" date="2021-02" db="EMBL/GenBank/DDBJ databases">
        <authorList>
            <person name="Nowell W R."/>
        </authorList>
    </citation>
    <scope>NUCLEOTIDE SEQUENCE</scope>
</reference>
<protein>
    <recommendedName>
        <fullName evidence="1">Polymerase nucleotidyl transferase domain-containing protein</fullName>
    </recommendedName>
</protein>
<accession>A0A814GTB7</accession>
<dbReference type="Proteomes" id="UP000663832">
    <property type="component" value="Unassembled WGS sequence"/>
</dbReference>
<gene>
    <name evidence="2" type="ORF">QVE165_LOCUS14915</name>
</gene>
<dbReference type="GO" id="GO:0016779">
    <property type="term" value="F:nucleotidyltransferase activity"/>
    <property type="evidence" value="ECO:0007669"/>
    <property type="project" value="InterPro"/>
</dbReference>
<dbReference type="InterPro" id="IPR043519">
    <property type="entry name" value="NT_sf"/>
</dbReference>
<dbReference type="Gene3D" id="3.30.460.10">
    <property type="entry name" value="Beta Polymerase, domain 2"/>
    <property type="match status" value="1"/>
</dbReference>